<reference evidence="2 3" key="1">
    <citation type="submission" date="2019-06" db="EMBL/GenBank/DDBJ databases">
        <title>Persicimonas caeni gen. nov., sp. nov., a predatory bacterium isolated from solar saltern.</title>
        <authorList>
            <person name="Wang S."/>
        </authorList>
    </citation>
    <scope>NUCLEOTIDE SEQUENCE [LARGE SCALE GENOMIC DNA]</scope>
    <source>
        <strain evidence="2 3">YN101</strain>
    </source>
</reference>
<evidence type="ECO:0000256" key="1">
    <source>
        <dbReference type="SAM" id="SignalP"/>
    </source>
</evidence>
<dbReference type="EMBL" id="CP041186">
    <property type="protein sequence ID" value="QDG53215.1"/>
    <property type="molecule type" value="Genomic_DNA"/>
</dbReference>
<sequence length="283" mass="29949">MSKKRVIVATLLAFVSFNADADAQEAEASGEVSVEPSTESAAGEAVEPAGVNLSIGPHVISRSMQFRLGDNAVDHSPGVYIGGIAHISVEAYDFDSLDAKLLINAEGGYAGTKNSKVAAELNRQPVTEWSQFAARATVRRPLTDALDLDVGLGAVANSFIVEPNLTYTGHRYIAAEFRVGLDWAKPAGSWVFGADASAYPVLAVNQSSGAYGDSSAFGARAGAQVGYNVFAVSSTDKYAGGRVLLRYDFTRFRSQFPQGRVAIGGGVSEDDMHALTLMFGYFM</sequence>
<gene>
    <name evidence="2" type="ORF">FIV42_21435</name>
</gene>
<name>A0A4Y6PZP5_PERCE</name>
<proteinExistence type="predicted"/>
<accession>A0A5B8YBV2</accession>
<keyword evidence="1" id="KW-0732">Signal</keyword>
<dbReference type="Proteomes" id="UP000315995">
    <property type="component" value="Chromosome"/>
</dbReference>
<evidence type="ECO:0000313" key="2">
    <source>
        <dbReference type="EMBL" id="QDG53215.1"/>
    </source>
</evidence>
<dbReference type="RefSeq" id="WP_141199676.1">
    <property type="nucleotide sequence ID" value="NZ_CP041186.1"/>
</dbReference>
<accession>A0A4Y6PZP5</accession>
<keyword evidence="3" id="KW-1185">Reference proteome</keyword>
<evidence type="ECO:0008006" key="4">
    <source>
        <dbReference type="Google" id="ProtNLM"/>
    </source>
</evidence>
<evidence type="ECO:0000313" key="3">
    <source>
        <dbReference type="Proteomes" id="UP000315995"/>
    </source>
</evidence>
<dbReference type="AlphaFoldDB" id="A0A4Y6PZP5"/>
<protein>
    <recommendedName>
        <fullName evidence="4">MipA/OmpV family protein</fullName>
    </recommendedName>
</protein>
<feature type="signal peptide" evidence="1">
    <location>
        <begin position="1"/>
        <end position="21"/>
    </location>
</feature>
<organism evidence="2 3">
    <name type="scientific">Persicimonas caeni</name>
    <dbReference type="NCBI Taxonomy" id="2292766"/>
    <lineage>
        <taxon>Bacteria</taxon>
        <taxon>Deltaproteobacteria</taxon>
        <taxon>Bradymonadales</taxon>
        <taxon>Bradymonadaceae</taxon>
        <taxon>Persicimonas</taxon>
    </lineage>
</organism>
<feature type="chain" id="PRO_5030106760" description="MipA/OmpV family protein" evidence="1">
    <location>
        <begin position="22"/>
        <end position="283"/>
    </location>
</feature>